<dbReference type="AlphaFoldDB" id="A0A4Q1BYR2"/>
<evidence type="ECO:0000313" key="16">
    <source>
        <dbReference type="Proteomes" id="UP000289455"/>
    </source>
</evidence>
<keyword evidence="8 15" id="KW-0675">Receptor</keyword>
<dbReference type="GO" id="GO:0009279">
    <property type="term" value="C:cell outer membrane"/>
    <property type="evidence" value="ECO:0007669"/>
    <property type="project" value="UniProtKB-SubCell"/>
</dbReference>
<comment type="similarity">
    <text evidence="10 11">Belongs to the TonB-dependent receptor family.</text>
</comment>
<evidence type="ECO:0000256" key="8">
    <source>
        <dbReference type="ARBA" id="ARBA00023170"/>
    </source>
</evidence>
<keyword evidence="7 10" id="KW-0472">Membrane</keyword>
<dbReference type="SUPFAM" id="SSF56935">
    <property type="entry name" value="Porins"/>
    <property type="match status" value="1"/>
</dbReference>
<gene>
    <name evidence="15" type="ORF">ESB04_09400</name>
</gene>
<evidence type="ECO:0000256" key="3">
    <source>
        <dbReference type="ARBA" id="ARBA00022452"/>
    </source>
</evidence>
<feature type="signal peptide" evidence="12">
    <location>
        <begin position="1"/>
        <end position="28"/>
    </location>
</feature>
<dbReference type="Gene3D" id="2.40.170.20">
    <property type="entry name" value="TonB-dependent receptor, beta-barrel domain"/>
    <property type="match status" value="1"/>
</dbReference>
<dbReference type="InterPro" id="IPR012910">
    <property type="entry name" value="Plug_dom"/>
</dbReference>
<dbReference type="EMBL" id="SDHY01000005">
    <property type="protein sequence ID" value="RXK48250.1"/>
    <property type="molecule type" value="Genomic_DNA"/>
</dbReference>
<evidence type="ECO:0000256" key="10">
    <source>
        <dbReference type="PROSITE-ProRule" id="PRU01360"/>
    </source>
</evidence>
<accession>A0A4Q1BYR2</accession>
<dbReference type="Pfam" id="PF07715">
    <property type="entry name" value="Plug"/>
    <property type="match status" value="1"/>
</dbReference>
<dbReference type="InterPro" id="IPR000531">
    <property type="entry name" value="Beta-barrel_TonB"/>
</dbReference>
<dbReference type="InterPro" id="IPR039426">
    <property type="entry name" value="TonB-dep_rcpt-like"/>
</dbReference>
<protein>
    <submittedName>
        <fullName evidence="15">TonB-dependent receptor</fullName>
    </submittedName>
</protein>
<name>A0A4Q1BYR2_9BACT</name>
<evidence type="ECO:0000256" key="2">
    <source>
        <dbReference type="ARBA" id="ARBA00022448"/>
    </source>
</evidence>
<evidence type="ECO:0000256" key="6">
    <source>
        <dbReference type="ARBA" id="ARBA00023077"/>
    </source>
</evidence>
<keyword evidence="5 12" id="KW-0732">Signal</keyword>
<dbReference type="Proteomes" id="UP000289455">
    <property type="component" value="Unassembled WGS sequence"/>
</dbReference>
<dbReference type="InterPro" id="IPR037066">
    <property type="entry name" value="Plug_dom_sf"/>
</dbReference>
<keyword evidence="4 10" id="KW-0812">Transmembrane</keyword>
<evidence type="ECO:0000256" key="12">
    <source>
        <dbReference type="SAM" id="SignalP"/>
    </source>
</evidence>
<feature type="domain" description="TonB-dependent receptor plug" evidence="14">
    <location>
        <begin position="52"/>
        <end position="157"/>
    </location>
</feature>
<comment type="caution">
    <text evidence="15">The sequence shown here is derived from an EMBL/GenBank/DDBJ whole genome shotgun (WGS) entry which is preliminary data.</text>
</comment>
<evidence type="ECO:0000256" key="9">
    <source>
        <dbReference type="ARBA" id="ARBA00023237"/>
    </source>
</evidence>
<dbReference type="OrthoDB" id="9764669at2"/>
<organism evidence="15 16">
    <name type="scientific">Aquirufa rosea</name>
    <dbReference type="NCBI Taxonomy" id="2509241"/>
    <lineage>
        <taxon>Bacteria</taxon>
        <taxon>Pseudomonadati</taxon>
        <taxon>Bacteroidota</taxon>
        <taxon>Cytophagia</taxon>
        <taxon>Cytophagales</taxon>
        <taxon>Flectobacillaceae</taxon>
        <taxon>Aquirufa</taxon>
    </lineage>
</organism>
<proteinExistence type="inferred from homology"/>
<keyword evidence="3 10" id="KW-1134">Transmembrane beta strand</keyword>
<dbReference type="Gene3D" id="2.170.130.10">
    <property type="entry name" value="TonB-dependent receptor, plug domain"/>
    <property type="match status" value="1"/>
</dbReference>
<dbReference type="GO" id="GO:0044718">
    <property type="term" value="P:siderophore transmembrane transport"/>
    <property type="evidence" value="ECO:0007669"/>
    <property type="project" value="TreeGrafter"/>
</dbReference>
<keyword evidence="2 10" id="KW-0813">Transport</keyword>
<sequence length="678" mass="76855">MKKMKIKRFKIISFLITTSIFPVVSLKAQLALSDTLQNIVVSASRNNQVALKVPYSTQVWTDSTLKQKKARSTPELMMNMPGIFLQKTNHGGGSLFVRGLTGNQTLLMLDGIRFNNSTFRYGPNQYLNTIDPYMLEKVESVMGSGAVQYGSDALTGVVHLYSQKPQFSLNPTWQIGLQKRWGSNDMENTYQGKVQYSQKNWGLLVAGSSKKFGDLIRGNQLGAQSPSGYQESTSQLKFRHQIGQNFEWELGYQGINQQHVPVYHKIVLENFAIHEMEKQQYERVHWRGIASTNKSWAKKITGTWAFQTSLENRRAQKNGSSTLRIESDQVNTQSASVEISSQWTKHWSSTSGFEMYNDWVGSSRTDIQQNTQKITALRGLYPDQSKYAQSSLFSLHHIQIPNYQIELGLRWHQVKATLPDTTLGLSIVSNQALVYTAGISRFISSNSTVYISSSSGFRSPNLDDLGSLGIVDFRYEKPAYQLKPEYSLNVELGYKFENGRFREQISLFRTSLSNLITRVKTSEIIQGYPVYEKRNVEESYLTGGEWSGLYRINTRSALQGQLSYVFGQNVTQNEPMRRIPPLHGSVQYFLQIGRFTTQIEHVFALSQDRLSAGDKSDNRMNPSGTAGWGVLNVQTTYARKYWQISLQLQNLGDVDYRMHGSGINGVGRSIWGQFQINL</sequence>
<keyword evidence="16" id="KW-1185">Reference proteome</keyword>
<feature type="chain" id="PRO_5020416569" evidence="12">
    <location>
        <begin position="29"/>
        <end position="678"/>
    </location>
</feature>
<evidence type="ECO:0000313" key="15">
    <source>
        <dbReference type="EMBL" id="RXK48250.1"/>
    </source>
</evidence>
<dbReference type="PANTHER" id="PTHR30069:SF29">
    <property type="entry name" value="HEMOGLOBIN AND HEMOGLOBIN-HAPTOGLOBIN-BINDING PROTEIN 1-RELATED"/>
    <property type="match status" value="1"/>
</dbReference>
<evidence type="ECO:0000256" key="11">
    <source>
        <dbReference type="RuleBase" id="RU003357"/>
    </source>
</evidence>
<keyword evidence="6 11" id="KW-0798">TonB box</keyword>
<reference evidence="15 16" key="1">
    <citation type="submission" date="2019-01" db="EMBL/GenBank/DDBJ databases">
        <title>Cytophagaceae bacterium strain CAR-16.</title>
        <authorList>
            <person name="Chen W.-M."/>
        </authorList>
    </citation>
    <scope>NUCLEOTIDE SEQUENCE [LARGE SCALE GENOMIC DNA]</scope>
    <source>
        <strain evidence="15 16">CAR-16</strain>
    </source>
</reference>
<dbReference type="RefSeq" id="WP_129027480.1">
    <property type="nucleotide sequence ID" value="NZ_SDHY01000005.1"/>
</dbReference>
<evidence type="ECO:0000259" key="13">
    <source>
        <dbReference type="Pfam" id="PF00593"/>
    </source>
</evidence>
<evidence type="ECO:0000256" key="4">
    <source>
        <dbReference type="ARBA" id="ARBA00022692"/>
    </source>
</evidence>
<feature type="domain" description="TonB-dependent receptor-like beta-barrel" evidence="13">
    <location>
        <begin position="214"/>
        <end position="651"/>
    </location>
</feature>
<evidence type="ECO:0000256" key="1">
    <source>
        <dbReference type="ARBA" id="ARBA00004571"/>
    </source>
</evidence>
<evidence type="ECO:0000256" key="5">
    <source>
        <dbReference type="ARBA" id="ARBA00022729"/>
    </source>
</evidence>
<dbReference type="PANTHER" id="PTHR30069">
    <property type="entry name" value="TONB-DEPENDENT OUTER MEMBRANE RECEPTOR"/>
    <property type="match status" value="1"/>
</dbReference>
<keyword evidence="9 10" id="KW-0998">Cell outer membrane</keyword>
<dbReference type="GO" id="GO:0015344">
    <property type="term" value="F:siderophore uptake transmembrane transporter activity"/>
    <property type="evidence" value="ECO:0007669"/>
    <property type="project" value="TreeGrafter"/>
</dbReference>
<dbReference type="PROSITE" id="PS52016">
    <property type="entry name" value="TONB_DEPENDENT_REC_3"/>
    <property type="match status" value="1"/>
</dbReference>
<comment type="subcellular location">
    <subcellularLocation>
        <location evidence="1 10">Cell outer membrane</location>
        <topology evidence="1 10">Multi-pass membrane protein</topology>
    </subcellularLocation>
</comment>
<dbReference type="Pfam" id="PF00593">
    <property type="entry name" value="TonB_dep_Rec_b-barrel"/>
    <property type="match status" value="1"/>
</dbReference>
<evidence type="ECO:0000259" key="14">
    <source>
        <dbReference type="Pfam" id="PF07715"/>
    </source>
</evidence>
<dbReference type="InterPro" id="IPR036942">
    <property type="entry name" value="Beta-barrel_TonB_sf"/>
</dbReference>
<evidence type="ECO:0000256" key="7">
    <source>
        <dbReference type="ARBA" id="ARBA00023136"/>
    </source>
</evidence>